<dbReference type="InterPro" id="IPR050310">
    <property type="entry name" value="VPS10-sortilin"/>
</dbReference>
<sequence>MMARQRKGVLAILFRALLLLAFSAVLVAAQGKPESAVSSFHNFPTRLFFFDDTKSVLYHDPFARDVYISRDEGKTWKLAEGIPKGSVFTVLQHPTDNRYAFAIADGKTHYRTEDRGRIWRPFDVPLPPAFTLGPPLSFHSDPKKYDHILYQGLGCEHRGLSASCHVETYYTTKAFSDDVKPLRKHLSRCQFAHGSKEFKHEAHEDLIYCVSSDTSSSSSAHSLSGAHWLSGAHSLSASKLYSSTDFFDKDIKVEDLGTGKIARGVIAFAIVGKFAVVTVKDMTKSTGDILLYVTVDTKTWAQAHFPSSVRLREKAYTMLESTTHSLVVDVVLQERSSIGTLFISNGNGTYFVESLKDTNRNTRGHVDYERIHSVEGVGLANIVANAAAVERQGAAKNIRTVATFDDGSSWVSFRPPTEDVDGKTIHCDPKNSDDCALHLHSVTSPHHSGRGFPSPAPGFVMGVGSIGKHLLSYEECDTFLSTDAGVSWRMVARGAHKYKFGDSASILIAVDDGDVTKEIKYSLDLGKSWKTYDFGVRLHALGLITPPDSTSQKFLLLGQVAKADQTKEVGSAVIVSLDFTKTRGRKCNDDDFEKWYARPQDSQCLLGRKQWYKRRKPDADCYVGEKREDSVVHEDPCSCTDADYECDYNFIRVGDECELQGHEQVPPNVCRSGRPDDEYEGSSGYRKIAGDTCEGGLKKDAPVMRQCSQAPPEGDIASHFNPFDSPDVQQVFFKDSKTILVRMNDHSMWQSSNEGQTWNEIDQAEKFFGVPPPHASHTDSIDSANVQQTFFKDSNVII</sequence>
<accession>A0A8H5B4V0</accession>
<dbReference type="Gene3D" id="2.130.10.10">
    <property type="entry name" value="YVTN repeat-like/Quinoprotein amine dehydrogenase"/>
    <property type="match status" value="1"/>
</dbReference>
<name>A0A8H5B4V0_9AGAR</name>
<dbReference type="PANTHER" id="PTHR12106">
    <property type="entry name" value="SORTILIN RELATED"/>
    <property type="match status" value="1"/>
</dbReference>
<reference evidence="18 19" key="1">
    <citation type="journal article" date="2020" name="ISME J.">
        <title>Uncovering the hidden diversity of litter-decomposition mechanisms in mushroom-forming fungi.</title>
        <authorList>
            <person name="Floudas D."/>
            <person name="Bentzer J."/>
            <person name="Ahren D."/>
            <person name="Johansson T."/>
            <person name="Persson P."/>
            <person name="Tunlid A."/>
        </authorList>
    </citation>
    <scope>NUCLEOTIDE SEQUENCE [LARGE SCALE GENOMIC DNA]</scope>
    <source>
        <strain evidence="18 19">CBS 101986</strain>
    </source>
</reference>
<dbReference type="InterPro" id="IPR006581">
    <property type="entry name" value="VPS10"/>
</dbReference>
<proteinExistence type="predicted"/>
<evidence type="ECO:0000256" key="12">
    <source>
        <dbReference type="ARBA" id="ARBA00031250"/>
    </source>
</evidence>
<dbReference type="GO" id="GO:0006895">
    <property type="term" value="P:Golgi to endosome transport"/>
    <property type="evidence" value="ECO:0007669"/>
    <property type="project" value="TreeGrafter"/>
</dbReference>
<keyword evidence="4 16" id="KW-0732">Signal</keyword>
<comment type="subcellular location">
    <subcellularLocation>
        <location evidence="1">Golgi apparatus</location>
        <location evidence="1">trans-Golgi network membrane</location>
    </subcellularLocation>
    <subcellularLocation>
        <location evidence="15">Prevacuolar compartment membrane</location>
    </subcellularLocation>
</comment>
<keyword evidence="6" id="KW-1133">Transmembrane helix</keyword>
<protein>
    <recommendedName>
        <fullName evidence="2">Vacuolar protein sorting/targeting protein 10</fullName>
    </recommendedName>
    <alternativeName>
        <fullName evidence="13">Carboxypeptidase Y receptor</fullName>
    </alternativeName>
    <alternativeName>
        <fullName evidence="12 14">Sortilin VPS10</fullName>
    </alternativeName>
</protein>
<evidence type="ECO:0000256" key="9">
    <source>
        <dbReference type="ARBA" id="ARBA00023170"/>
    </source>
</evidence>
<evidence type="ECO:0000256" key="6">
    <source>
        <dbReference type="ARBA" id="ARBA00022989"/>
    </source>
</evidence>
<evidence type="ECO:0000256" key="14">
    <source>
        <dbReference type="ARBA" id="ARBA00031902"/>
    </source>
</evidence>
<evidence type="ECO:0000256" key="8">
    <source>
        <dbReference type="ARBA" id="ARBA00023136"/>
    </source>
</evidence>
<keyword evidence="5" id="KW-0677">Repeat</keyword>
<evidence type="ECO:0000256" key="10">
    <source>
        <dbReference type="ARBA" id="ARBA00023180"/>
    </source>
</evidence>
<evidence type="ECO:0000256" key="15">
    <source>
        <dbReference type="ARBA" id="ARBA00046293"/>
    </source>
</evidence>
<dbReference type="InterPro" id="IPR031777">
    <property type="entry name" value="Sortilin_C"/>
</dbReference>
<dbReference type="GO" id="GO:0006623">
    <property type="term" value="P:protein targeting to vacuole"/>
    <property type="evidence" value="ECO:0007669"/>
    <property type="project" value="TreeGrafter"/>
</dbReference>
<dbReference type="FunFam" id="3.30.60.270:FF:000005">
    <property type="entry name" value="Sortilin"/>
    <property type="match status" value="1"/>
</dbReference>
<keyword evidence="10" id="KW-0325">Glycoprotein</keyword>
<keyword evidence="8" id="KW-0472">Membrane</keyword>
<dbReference type="FunFam" id="2.10.70.80:FF:000001">
    <property type="entry name" value="Sortilin-related VPS10 domain-containing receptor 1"/>
    <property type="match status" value="1"/>
</dbReference>
<dbReference type="GO" id="GO:0006896">
    <property type="term" value="P:Golgi to vacuole transport"/>
    <property type="evidence" value="ECO:0007669"/>
    <property type="project" value="TreeGrafter"/>
</dbReference>
<evidence type="ECO:0000256" key="7">
    <source>
        <dbReference type="ARBA" id="ARBA00023034"/>
    </source>
</evidence>
<dbReference type="AlphaFoldDB" id="A0A8H5B4V0"/>
<evidence type="ECO:0000256" key="13">
    <source>
        <dbReference type="ARBA" id="ARBA00031354"/>
    </source>
</evidence>
<evidence type="ECO:0000256" key="1">
    <source>
        <dbReference type="ARBA" id="ARBA00004198"/>
    </source>
</evidence>
<comment type="caution">
    <text evidence="18">The sequence shown here is derived from an EMBL/GenBank/DDBJ whole genome shotgun (WGS) entry which is preliminary data.</text>
</comment>
<keyword evidence="9" id="KW-0675">Receptor</keyword>
<evidence type="ECO:0000256" key="3">
    <source>
        <dbReference type="ARBA" id="ARBA00022692"/>
    </source>
</evidence>
<dbReference type="InterPro" id="IPR031778">
    <property type="entry name" value="Sortilin_N"/>
</dbReference>
<evidence type="ECO:0000313" key="19">
    <source>
        <dbReference type="Proteomes" id="UP000567179"/>
    </source>
</evidence>
<organism evidence="18 19">
    <name type="scientific">Psilocybe cf. subviscida</name>
    <dbReference type="NCBI Taxonomy" id="2480587"/>
    <lineage>
        <taxon>Eukaryota</taxon>
        <taxon>Fungi</taxon>
        <taxon>Dikarya</taxon>
        <taxon>Basidiomycota</taxon>
        <taxon>Agaricomycotina</taxon>
        <taxon>Agaricomycetes</taxon>
        <taxon>Agaricomycetidae</taxon>
        <taxon>Agaricales</taxon>
        <taxon>Agaricineae</taxon>
        <taxon>Strophariaceae</taxon>
        <taxon>Psilocybe</taxon>
    </lineage>
</organism>
<evidence type="ECO:0000256" key="11">
    <source>
        <dbReference type="ARBA" id="ARBA00025569"/>
    </source>
</evidence>
<comment type="function">
    <text evidence="11">Functions as a sorting receptor in the Golgi compartment required for the intracellular sorting and delivery of soluble vacuolar proteins, like carboxypeptidase Y (CPY) and proteinase A. Executes multiple rounds of sorting by cycling between the late Golgi and a prevacuolar endosome-like compartment.</text>
</comment>
<dbReference type="Gene3D" id="3.30.60.270">
    <property type="match status" value="1"/>
</dbReference>
<dbReference type="Pfam" id="PF15902">
    <property type="entry name" value="Sortilin-Vps10"/>
    <property type="match status" value="1"/>
</dbReference>
<keyword evidence="3" id="KW-0812">Transmembrane</keyword>
<dbReference type="GO" id="GO:0005829">
    <property type="term" value="C:cytosol"/>
    <property type="evidence" value="ECO:0007669"/>
    <property type="project" value="GOC"/>
</dbReference>
<keyword evidence="19" id="KW-1185">Reference proteome</keyword>
<feature type="signal peptide" evidence="16">
    <location>
        <begin position="1"/>
        <end position="29"/>
    </location>
</feature>
<dbReference type="SMART" id="SM00602">
    <property type="entry name" value="VPS10"/>
    <property type="match status" value="1"/>
</dbReference>
<dbReference type="Pfam" id="PF15901">
    <property type="entry name" value="Sortilin_C"/>
    <property type="match status" value="1"/>
</dbReference>
<evidence type="ECO:0000313" key="18">
    <source>
        <dbReference type="EMBL" id="KAF5316790.1"/>
    </source>
</evidence>
<evidence type="ECO:0000256" key="5">
    <source>
        <dbReference type="ARBA" id="ARBA00022737"/>
    </source>
</evidence>
<evidence type="ECO:0000256" key="2">
    <source>
        <dbReference type="ARBA" id="ARBA00015369"/>
    </source>
</evidence>
<feature type="domain" description="VPS10" evidence="17">
    <location>
        <begin position="55"/>
        <end position="712"/>
    </location>
</feature>
<evidence type="ECO:0000256" key="4">
    <source>
        <dbReference type="ARBA" id="ARBA00022729"/>
    </source>
</evidence>
<evidence type="ECO:0000256" key="16">
    <source>
        <dbReference type="SAM" id="SignalP"/>
    </source>
</evidence>
<dbReference type="InterPro" id="IPR015943">
    <property type="entry name" value="WD40/YVTN_repeat-like_dom_sf"/>
</dbReference>
<dbReference type="EMBL" id="JAACJJ010000042">
    <property type="protein sequence ID" value="KAF5316790.1"/>
    <property type="molecule type" value="Genomic_DNA"/>
</dbReference>
<dbReference type="Proteomes" id="UP000567179">
    <property type="component" value="Unassembled WGS sequence"/>
</dbReference>
<dbReference type="Gene3D" id="2.10.70.80">
    <property type="match status" value="1"/>
</dbReference>
<keyword evidence="7" id="KW-0333">Golgi apparatus</keyword>
<dbReference type="PANTHER" id="PTHR12106:SF27">
    <property type="entry name" value="SORTILIN-RELATED RECEPTOR"/>
    <property type="match status" value="1"/>
</dbReference>
<feature type="chain" id="PRO_5034949651" description="Vacuolar protein sorting/targeting protein 10" evidence="16">
    <location>
        <begin position="30"/>
        <end position="798"/>
    </location>
</feature>
<dbReference type="OrthoDB" id="443634at2759"/>
<dbReference type="GO" id="GO:0016020">
    <property type="term" value="C:membrane"/>
    <property type="evidence" value="ECO:0007669"/>
    <property type="project" value="InterPro"/>
</dbReference>
<gene>
    <name evidence="18" type="ORF">D9619_006866</name>
</gene>
<dbReference type="GO" id="GO:0005794">
    <property type="term" value="C:Golgi apparatus"/>
    <property type="evidence" value="ECO:0007669"/>
    <property type="project" value="UniProtKB-SubCell"/>
</dbReference>
<evidence type="ECO:0000259" key="17">
    <source>
        <dbReference type="SMART" id="SM00602"/>
    </source>
</evidence>
<dbReference type="SUPFAM" id="SSF110296">
    <property type="entry name" value="Oligoxyloglucan reducing end-specific cellobiohydrolase"/>
    <property type="match status" value="1"/>
</dbReference>